<dbReference type="EMBL" id="CAXIEN010000120">
    <property type="protein sequence ID" value="CAL1279230.1"/>
    <property type="molecule type" value="Genomic_DNA"/>
</dbReference>
<dbReference type="InterPro" id="IPR013162">
    <property type="entry name" value="CD80_C2-set"/>
</dbReference>
<feature type="domain" description="Ig-like" evidence="7">
    <location>
        <begin position="391"/>
        <end position="483"/>
    </location>
</feature>
<feature type="domain" description="Ig-like" evidence="7">
    <location>
        <begin position="292"/>
        <end position="384"/>
    </location>
</feature>
<dbReference type="Pfam" id="PF08205">
    <property type="entry name" value="C2-set_2"/>
    <property type="match status" value="1"/>
</dbReference>
<organism evidence="8 9">
    <name type="scientific">Larinioides sclopetarius</name>
    <dbReference type="NCBI Taxonomy" id="280406"/>
    <lineage>
        <taxon>Eukaryota</taxon>
        <taxon>Metazoa</taxon>
        <taxon>Ecdysozoa</taxon>
        <taxon>Arthropoda</taxon>
        <taxon>Chelicerata</taxon>
        <taxon>Arachnida</taxon>
        <taxon>Araneae</taxon>
        <taxon>Araneomorphae</taxon>
        <taxon>Entelegynae</taxon>
        <taxon>Araneoidea</taxon>
        <taxon>Araneidae</taxon>
        <taxon>Larinioides</taxon>
    </lineage>
</organism>
<dbReference type="InterPro" id="IPR013783">
    <property type="entry name" value="Ig-like_fold"/>
</dbReference>
<dbReference type="InterPro" id="IPR003599">
    <property type="entry name" value="Ig_sub"/>
</dbReference>
<evidence type="ECO:0000259" key="7">
    <source>
        <dbReference type="PROSITE" id="PS50835"/>
    </source>
</evidence>
<dbReference type="CDD" id="cd00096">
    <property type="entry name" value="Ig"/>
    <property type="match status" value="2"/>
</dbReference>
<dbReference type="Gene3D" id="2.60.40.10">
    <property type="entry name" value="Immunoglobulins"/>
    <property type="match status" value="5"/>
</dbReference>
<evidence type="ECO:0000313" key="8">
    <source>
        <dbReference type="EMBL" id="CAL1279230.1"/>
    </source>
</evidence>
<evidence type="ECO:0000256" key="3">
    <source>
        <dbReference type="ARBA" id="ARBA00022989"/>
    </source>
</evidence>
<dbReference type="SMART" id="SM00409">
    <property type="entry name" value="IG"/>
    <property type="match status" value="4"/>
</dbReference>
<dbReference type="PANTHER" id="PTHR23278:SF19">
    <property type="entry name" value="OBSCURIN"/>
    <property type="match status" value="1"/>
</dbReference>
<keyword evidence="2 6" id="KW-0812">Transmembrane</keyword>
<evidence type="ECO:0000256" key="5">
    <source>
        <dbReference type="ARBA" id="ARBA00023157"/>
    </source>
</evidence>
<accession>A0AAV2A5A1</accession>
<dbReference type="AlphaFoldDB" id="A0AAV2A5A1"/>
<dbReference type="Proteomes" id="UP001497382">
    <property type="component" value="Unassembled WGS sequence"/>
</dbReference>
<evidence type="ECO:0000256" key="6">
    <source>
        <dbReference type="SAM" id="Phobius"/>
    </source>
</evidence>
<keyword evidence="9" id="KW-1185">Reference proteome</keyword>
<dbReference type="PROSITE" id="PS50835">
    <property type="entry name" value="IG_LIKE"/>
    <property type="match status" value="5"/>
</dbReference>
<feature type="transmembrane region" description="Helical" evidence="6">
    <location>
        <begin position="617"/>
        <end position="639"/>
    </location>
</feature>
<protein>
    <recommendedName>
        <fullName evidence="7">Ig-like domain-containing protein</fullName>
    </recommendedName>
</protein>
<evidence type="ECO:0000256" key="1">
    <source>
        <dbReference type="ARBA" id="ARBA00004167"/>
    </source>
</evidence>
<evidence type="ECO:0000256" key="2">
    <source>
        <dbReference type="ARBA" id="ARBA00022692"/>
    </source>
</evidence>
<evidence type="ECO:0000256" key="4">
    <source>
        <dbReference type="ARBA" id="ARBA00023136"/>
    </source>
</evidence>
<gene>
    <name evidence="8" type="ORF">LARSCL_LOCUS10228</name>
</gene>
<reference evidence="8 9" key="1">
    <citation type="submission" date="2024-04" db="EMBL/GenBank/DDBJ databases">
        <authorList>
            <person name="Rising A."/>
            <person name="Reimegard J."/>
            <person name="Sonavane S."/>
            <person name="Akerstrom W."/>
            <person name="Nylinder S."/>
            <person name="Hedman E."/>
            <person name="Kallberg Y."/>
        </authorList>
    </citation>
    <scope>NUCLEOTIDE SEQUENCE [LARGE SCALE GENOMIC DNA]</scope>
</reference>
<comment type="subcellular location">
    <subcellularLocation>
        <location evidence="1">Membrane</location>
        <topology evidence="1">Single-pass membrane protein</topology>
    </subcellularLocation>
</comment>
<dbReference type="Pfam" id="PF07686">
    <property type="entry name" value="V-set"/>
    <property type="match status" value="1"/>
</dbReference>
<dbReference type="InterPro" id="IPR003598">
    <property type="entry name" value="Ig_sub2"/>
</dbReference>
<keyword evidence="5" id="KW-1015">Disulfide bond</keyword>
<comment type="caution">
    <text evidence="8">The sequence shown here is derived from an EMBL/GenBank/DDBJ whole genome shotgun (WGS) entry which is preliminary data.</text>
</comment>
<feature type="domain" description="Ig-like" evidence="7">
    <location>
        <begin position="188"/>
        <end position="275"/>
    </location>
</feature>
<dbReference type="InterPro" id="IPR036179">
    <property type="entry name" value="Ig-like_dom_sf"/>
</dbReference>
<dbReference type="InterPro" id="IPR013106">
    <property type="entry name" value="Ig_V-set"/>
</dbReference>
<keyword evidence="4 6" id="KW-0472">Membrane</keyword>
<dbReference type="PANTHER" id="PTHR23278">
    <property type="entry name" value="SIDESTEP PROTEIN"/>
    <property type="match status" value="1"/>
</dbReference>
<dbReference type="SUPFAM" id="SSF48726">
    <property type="entry name" value="Immunoglobulin"/>
    <property type="match status" value="5"/>
</dbReference>
<evidence type="ECO:0000313" key="9">
    <source>
        <dbReference type="Proteomes" id="UP001497382"/>
    </source>
</evidence>
<keyword evidence="3 6" id="KW-1133">Transmembrane helix</keyword>
<dbReference type="SMART" id="SM00408">
    <property type="entry name" value="IGc2"/>
    <property type="match status" value="3"/>
</dbReference>
<feature type="domain" description="Ig-like" evidence="7">
    <location>
        <begin position="493"/>
        <end position="562"/>
    </location>
</feature>
<sequence length="723" mass="80920">MFPSIDVDKWYARRATCLLNHLVVQYWCGMLHLLCIIRGISTSWWTGTLRFLTLSVVLHCIGFFQICSATSSPARPEFLAVSGELAALPCNISNPLADDAASLILWYREDLPNPIYTLDIRKVALKKARHFPSSEMEGRAYFDISVHPPLLKIFPIRKSDQGDYKCRVDLRRVRTFIHYIRLKIIVPPKVVITDEHGQTMQDVIGPYDEGSSVSLFCEASDGEPLPSLTWWKGNILIDDTYNITPQEVVRNELVLTDLQRSDLLVEITCQASNTNLTKPRIGLVMLDLNLRPLEVKVMPRRRPVSVGWIAQLTCEARGARPQAELTWWREGKEVEGTTETVLEDGNLTMSTYAFTPKAEDNGKSVMCKASHATLEMEPISDTITLNVHYAPQLRLALGTSNQHSSIKEGNDVYFECNIKSNPAVTEVTWYADNEQLATNISRGIYVNNQSLILQNVGRENRGMYQCRATNTEGEGESDVVKLDIQYSPVCRSPDTTITFSVVQGETVNITCDVESEPRPNAFQWTLNNTIRGTVDLKRRHPRTFHILHYVPRYLGDYGTIMCWGKNSAGVQRVPCISHIVPEGEVTTDLGVLAPSTDEEEGDGEGKGQQTGFVMSPAVGVLVGVVVALVVMALIIVIVMRVQSPPPTRRTYFEEEKFKYPSPIKKEPNDSLVDGNEKSPDIIPLPNDIEVYATTVAVEMCSTSPRLPKQSAEVYYTVESQTCV</sequence>
<dbReference type="Pfam" id="PF13927">
    <property type="entry name" value="Ig_3"/>
    <property type="match status" value="1"/>
</dbReference>
<dbReference type="InterPro" id="IPR007110">
    <property type="entry name" value="Ig-like_dom"/>
</dbReference>
<dbReference type="GO" id="GO:0016020">
    <property type="term" value="C:membrane"/>
    <property type="evidence" value="ECO:0007669"/>
    <property type="project" value="UniProtKB-SubCell"/>
</dbReference>
<feature type="domain" description="Ig-like" evidence="7">
    <location>
        <begin position="73"/>
        <end position="168"/>
    </location>
</feature>
<proteinExistence type="predicted"/>
<name>A0AAV2A5A1_9ARAC</name>